<name>A0A6J5NFN2_9CAUD</name>
<gene>
    <name evidence="2" type="ORF">UFOVP681_25</name>
</gene>
<evidence type="ECO:0008006" key="3">
    <source>
        <dbReference type="Google" id="ProtNLM"/>
    </source>
</evidence>
<feature type="compositionally biased region" description="Polar residues" evidence="1">
    <location>
        <begin position="91"/>
        <end position="100"/>
    </location>
</feature>
<feature type="region of interest" description="Disordered" evidence="1">
    <location>
        <begin position="85"/>
        <end position="108"/>
    </location>
</feature>
<organism evidence="2">
    <name type="scientific">uncultured Caudovirales phage</name>
    <dbReference type="NCBI Taxonomy" id="2100421"/>
    <lineage>
        <taxon>Viruses</taxon>
        <taxon>Duplodnaviria</taxon>
        <taxon>Heunggongvirae</taxon>
        <taxon>Uroviricota</taxon>
        <taxon>Caudoviricetes</taxon>
        <taxon>Peduoviridae</taxon>
        <taxon>Maltschvirus</taxon>
        <taxon>Maltschvirus maltsch</taxon>
    </lineage>
</organism>
<evidence type="ECO:0000256" key="1">
    <source>
        <dbReference type="SAM" id="MobiDB-lite"/>
    </source>
</evidence>
<protein>
    <recommendedName>
        <fullName evidence="3">DUF5681 domain-containing protein</fullName>
    </recommendedName>
</protein>
<evidence type="ECO:0000313" key="2">
    <source>
        <dbReference type="EMBL" id="CAB4157492.1"/>
    </source>
</evidence>
<reference evidence="2" key="1">
    <citation type="submission" date="2020-04" db="EMBL/GenBank/DDBJ databases">
        <authorList>
            <person name="Chiriac C."/>
            <person name="Salcher M."/>
            <person name="Ghai R."/>
            <person name="Kavagutti S V."/>
        </authorList>
    </citation>
    <scope>NUCLEOTIDE SEQUENCE</scope>
</reference>
<sequence length="125" mass="13511">MRENATYEVGKGKPPKNRRFGQPEGNPNGKTAIQKRMEMQNAEAAMRIRARALSAVEAKLNECSTDEAIEMLVEAAMLKLLKDSEDRGLGSPTQSITNPDGSLAPRDHSAAVLAALQAKHGTQPE</sequence>
<accession>A0A6J5NFN2</accession>
<dbReference type="EMBL" id="LR796657">
    <property type="protein sequence ID" value="CAB4157492.1"/>
    <property type="molecule type" value="Genomic_DNA"/>
</dbReference>
<feature type="region of interest" description="Disordered" evidence="1">
    <location>
        <begin position="1"/>
        <end position="30"/>
    </location>
</feature>
<proteinExistence type="predicted"/>